<gene>
    <name evidence="1" type="ORF">CKN69_06600</name>
</gene>
<organism evidence="1 2">
    <name type="scientific">Carnobacterium divergens</name>
    <name type="common">Lactobacillus divergens</name>
    <dbReference type="NCBI Taxonomy" id="2748"/>
    <lineage>
        <taxon>Bacteria</taxon>
        <taxon>Bacillati</taxon>
        <taxon>Bacillota</taxon>
        <taxon>Bacilli</taxon>
        <taxon>Lactobacillales</taxon>
        <taxon>Carnobacteriaceae</taxon>
        <taxon>Carnobacterium</taxon>
    </lineage>
</organism>
<evidence type="ECO:0000313" key="1">
    <source>
        <dbReference type="EMBL" id="TFJ27511.1"/>
    </source>
</evidence>
<sequence>MAEMKMKDFDLVGQLGKDLLLVEVTPKAKYEKNEVTGKNERTGEIDGYNYEVLMKDKKHKSIRVTILGHTPIITQQDIDKVTDMKVRFDNLVCNPYVQNGFIALSFKAENMTVIK</sequence>
<dbReference type="RefSeq" id="WP_135026011.1">
    <property type="nucleotide sequence ID" value="NZ_JBFUWK010000004.1"/>
</dbReference>
<evidence type="ECO:0008006" key="3">
    <source>
        <dbReference type="Google" id="ProtNLM"/>
    </source>
</evidence>
<evidence type="ECO:0000313" key="2">
    <source>
        <dbReference type="Proteomes" id="UP000297938"/>
    </source>
</evidence>
<name>A0A7Z8D1A4_CARDV</name>
<protein>
    <recommendedName>
        <fullName evidence="3">DUF961 domain-containing protein</fullName>
    </recommendedName>
</protein>
<comment type="caution">
    <text evidence="1">The sequence shown here is derived from an EMBL/GenBank/DDBJ whole genome shotgun (WGS) entry which is preliminary data.</text>
</comment>
<proteinExistence type="predicted"/>
<accession>A0A7Z8D1A4</accession>
<dbReference type="Proteomes" id="UP000297938">
    <property type="component" value="Unassembled WGS sequence"/>
</dbReference>
<dbReference type="AlphaFoldDB" id="A0A7Z8D1A4"/>
<reference evidence="1 2" key="1">
    <citation type="journal article" date="2018" name="Int. J. Food Microbiol.">
        <title>Growth of Carnobacterium spp. isolated from chilled vacuum-packaged meat under relevant acidic conditions.</title>
        <authorList>
            <person name="Zhang P."/>
            <person name="Badoni M."/>
            <person name="Ganzle M."/>
            <person name="Yang X."/>
        </authorList>
    </citation>
    <scope>NUCLEOTIDE SEQUENCE [LARGE SCALE GENOMIC DNA]</scope>
    <source>
        <strain evidence="1 2">B2</strain>
    </source>
</reference>
<dbReference type="EMBL" id="NRPP01000010">
    <property type="protein sequence ID" value="TFJ27511.1"/>
    <property type="molecule type" value="Genomic_DNA"/>
</dbReference>